<dbReference type="STRING" id="1077675.BCR22_08205"/>
<dbReference type="InterPro" id="IPR010738">
    <property type="entry name" value="DUF1310"/>
</dbReference>
<keyword evidence="3" id="KW-1185">Reference proteome</keyword>
<keyword evidence="1" id="KW-0812">Transmembrane</keyword>
<gene>
    <name evidence="2" type="ORF">CI088_01710</name>
</gene>
<comment type="caution">
    <text evidence="2">The sequence shown here is derived from an EMBL/GenBank/DDBJ whole genome shotgun (WGS) entry which is preliminary data.</text>
</comment>
<organism evidence="2 3">
    <name type="scientific">Enterococcus plantarum</name>
    <dbReference type="NCBI Taxonomy" id="1077675"/>
    <lineage>
        <taxon>Bacteria</taxon>
        <taxon>Bacillati</taxon>
        <taxon>Bacillota</taxon>
        <taxon>Bacilli</taxon>
        <taxon>Lactobacillales</taxon>
        <taxon>Enterococcaceae</taxon>
        <taxon>Enterococcus</taxon>
    </lineage>
</organism>
<dbReference type="Pfam" id="PF07006">
    <property type="entry name" value="DUF1310"/>
    <property type="match status" value="1"/>
</dbReference>
<sequence>MKKDKKEKERALSEAKKIKIRTFYSILGICLMIVIGIGGKVYMDNKRFNGEMVSVVKSGQAKHIIEEGLKNIDSNALIPEGVIKSYDIDYESIEHNPMGGINGKLYINNTKNLYATFILDVDSEGNLNRNHGISSYSSELDNMLKEKNNG</sequence>
<reference evidence="2 3" key="1">
    <citation type="submission" date="2017-11" db="EMBL/GenBank/DDBJ databases">
        <title>Draft genome sequence of Enterococcus plantarum TRW2 strain isolated from lettuce.</title>
        <authorList>
            <person name="Kim E.B."/>
            <person name="Marco M.L."/>
            <person name="Williams T.R."/>
            <person name="You I.H."/>
        </authorList>
    </citation>
    <scope>NUCLEOTIDE SEQUENCE [LARGE SCALE GENOMIC DNA]</scope>
    <source>
        <strain evidence="2 3">TRW2</strain>
    </source>
</reference>
<evidence type="ECO:0000313" key="2">
    <source>
        <dbReference type="EMBL" id="PZL77419.1"/>
    </source>
</evidence>
<name>A0A2W4BVI6_9ENTE</name>
<feature type="transmembrane region" description="Helical" evidence="1">
    <location>
        <begin position="21"/>
        <end position="43"/>
    </location>
</feature>
<protein>
    <recommendedName>
        <fullName evidence="4">DUF1310 domain-containing protein</fullName>
    </recommendedName>
</protein>
<dbReference type="RefSeq" id="WP_111246983.1">
    <property type="nucleotide sequence ID" value="NZ_PIEU01000006.1"/>
</dbReference>
<evidence type="ECO:0000313" key="3">
    <source>
        <dbReference type="Proteomes" id="UP000249828"/>
    </source>
</evidence>
<keyword evidence="1" id="KW-0472">Membrane</keyword>
<dbReference type="Proteomes" id="UP000249828">
    <property type="component" value="Unassembled WGS sequence"/>
</dbReference>
<dbReference type="AlphaFoldDB" id="A0A2W4BVI6"/>
<dbReference type="EMBL" id="PIEU01000006">
    <property type="protein sequence ID" value="PZL77419.1"/>
    <property type="molecule type" value="Genomic_DNA"/>
</dbReference>
<accession>A0A2W4BVI6</accession>
<evidence type="ECO:0000256" key="1">
    <source>
        <dbReference type="SAM" id="Phobius"/>
    </source>
</evidence>
<evidence type="ECO:0008006" key="4">
    <source>
        <dbReference type="Google" id="ProtNLM"/>
    </source>
</evidence>
<proteinExistence type="predicted"/>
<keyword evidence="1" id="KW-1133">Transmembrane helix</keyword>